<dbReference type="Proteomes" id="UP001151699">
    <property type="component" value="Chromosome A"/>
</dbReference>
<dbReference type="AlphaFoldDB" id="A0A9Q0NB82"/>
<evidence type="ECO:0000313" key="2">
    <source>
        <dbReference type="EMBL" id="KAJ6646291.1"/>
    </source>
</evidence>
<dbReference type="PANTHER" id="PTHR34923:SF1">
    <property type="entry name" value="SMALL INTEGRAL MEMBRANE PROTEIN 20"/>
    <property type="match status" value="1"/>
</dbReference>
<dbReference type="EMBL" id="WJQU01000001">
    <property type="protein sequence ID" value="KAJ6646291.1"/>
    <property type="molecule type" value="Genomic_DNA"/>
</dbReference>
<keyword evidence="1" id="KW-0812">Transmembrane</keyword>
<keyword evidence="1" id="KW-1133">Transmembrane helix</keyword>
<dbReference type="Pfam" id="PF15061">
    <property type="entry name" value="MITRAC7_Phoenixin"/>
    <property type="match status" value="1"/>
</dbReference>
<keyword evidence="3" id="KW-1185">Reference proteome</keyword>
<comment type="caution">
    <text evidence="2">The sequence shown here is derived from an EMBL/GenBank/DDBJ whole genome shotgun (WGS) entry which is preliminary data.</text>
</comment>
<protein>
    <submittedName>
        <fullName evidence="2">Small integral membrane protein 20</fullName>
    </submittedName>
</protein>
<evidence type="ECO:0000313" key="3">
    <source>
        <dbReference type="Proteomes" id="UP001151699"/>
    </source>
</evidence>
<dbReference type="GO" id="GO:0033617">
    <property type="term" value="P:mitochondrial respiratory chain complex IV assembly"/>
    <property type="evidence" value="ECO:0007669"/>
    <property type="project" value="InterPro"/>
</dbReference>
<evidence type="ECO:0000256" key="1">
    <source>
        <dbReference type="SAM" id="Phobius"/>
    </source>
</evidence>
<name>A0A9Q0NB82_9DIPT</name>
<feature type="transmembrane region" description="Helical" evidence="1">
    <location>
        <begin position="6"/>
        <end position="33"/>
    </location>
</feature>
<dbReference type="InterPro" id="IPR027917">
    <property type="entry name" value="MITRAC7/Phoenixin"/>
</dbReference>
<keyword evidence="1" id="KW-0472">Membrane</keyword>
<accession>A0A9Q0NB82</accession>
<proteinExistence type="predicted"/>
<reference evidence="2" key="1">
    <citation type="submission" date="2022-07" db="EMBL/GenBank/DDBJ databases">
        <authorList>
            <person name="Trinca V."/>
            <person name="Uliana J.V.C."/>
            <person name="Torres T.T."/>
            <person name="Ward R.J."/>
            <person name="Monesi N."/>
        </authorList>
    </citation>
    <scope>NUCLEOTIDE SEQUENCE</scope>
    <source>
        <strain evidence="2">HSMRA1968</strain>
        <tissue evidence="2">Whole embryos</tissue>
    </source>
</reference>
<sequence>MAQLKGWRYVAFIGTIVGGIAATIYPIIIAPMIDPTYYQNIQKQTRAGIKQELIQPGNMKVWTDPFDRKKE</sequence>
<organism evidence="2 3">
    <name type="scientific">Pseudolycoriella hygida</name>
    <dbReference type="NCBI Taxonomy" id="35572"/>
    <lineage>
        <taxon>Eukaryota</taxon>
        <taxon>Metazoa</taxon>
        <taxon>Ecdysozoa</taxon>
        <taxon>Arthropoda</taxon>
        <taxon>Hexapoda</taxon>
        <taxon>Insecta</taxon>
        <taxon>Pterygota</taxon>
        <taxon>Neoptera</taxon>
        <taxon>Endopterygota</taxon>
        <taxon>Diptera</taxon>
        <taxon>Nematocera</taxon>
        <taxon>Sciaroidea</taxon>
        <taxon>Sciaridae</taxon>
        <taxon>Pseudolycoriella</taxon>
    </lineage>
</organism>
<dbReference type="GO" id="GO:0005743">
    <property type="term" value="C:mitochondrial inner membrane"/>
    <property type="evidence" value="ECO:0007669"/>
    <property type="project" value="TreeGrafter"/>
</dbReference>
<dbReference type="OrthoDB" id="8755372at2759"/>
<dbReference type="PANTHER" id="PTHR34923">
    <property type="entry name" value="SMALL INTEGRAL MEMBRANE PROTEIN 20"/>
    <property type="match status" value="1"/>
</dbReference>
<gene>
    <name evidence="2" type="primary">Smim20</name>
    <name evidence="2" type="ORF">Bhyg_01502</name>
</gene>